<dbReference type="InterPro" id="IPR024214">
    <property type="entry name" value="DUF3843"/>
</dbReference>
<proteinExistence type="predicted"/>
<gene>
    <name evidence="1" type="ORF">H9626_03920</name>
</gene>
<keyword evidence="2" id="KW-1185">Reference proteome</keyword>
<evidence type="ECO:0000313" key="1">
    <source>
        <dbReference type="EMBL" id="MBD8001365.1"/>
    </source>
</evidence>
<protein>
    <submittedName>
        <fullName evidence="1">DUF3843 family protein</fullName>
    </submittedName>
</protein>
<dbReference type="Proteomes" id="UP000616346">
    <property type="component" value="Unassembled WGS sequence"/>
</dbReference>
<comment type="caution">
    <text evidence="1">The sequence shown here is derived from an EMBL/GenBank/DDBJ whole genome shotgun (WGS) entry which is preliminary data.</text>
</comment>
<evidence type="ECO:0000313" key="2">
    <source>
        <dbReference type="Proteomes" id="UP000616346"/>
    </source>
</evidence>
<organism evidence="1 2">
    <name type="scientific">Phocaeicola faecium</name>
    <dbReference type="NCBI Taxonomy" id="2762213"/>
    <lineage>
        <taxon>Bacteria</taxon>
        <taxon>Pseudomonadati</taxon>
        <taxon>Bacteroidota</taxon>
        <taxon>Bacteroidia</taxon>
        <taxon>Bacteroidales</taxon>
        <taxon>Bacteroidaceae</taxon>
        <taxon>Phocaeicola</taxon>
    </lineage>
</organism>
<dbReference type="EMBL" id="JACSPQ010000001">
    <property type="protein sequence ID" value="MBD8001365.1"/>
    <property type="molecule type" value="Genomic_DNA"/>
</dbReference>
<accession>A0ABR8V9D6</accession>
<name>A0ABR8V9D6_9BACT</name>
<dbReference type="RefSeq" id="WP_191709632.1">
    <property type="nucleotide sequence ID" value="NZ_JACSPQ010000001.1"/>
</dbReference>
<dbReference type="Pfam" id="PF12954">
    <property type="entry name" value="DUF3843"/>
    <property type="match status" value="1"/>
</dbReference>
<reference evidence="1 2" key="1">
    <citation type="submission" date="2020-08" db="EMBL/GenBank/DDBJ databases">
        <title>A Genomic Blueprint of the Chicken Gut Microbiome.</title>
        <authorList>
            <person name="Gilroy R."/>
            <person name="Ravi A."/>
            <person name="Getino M."/>
            <person name="Pursley I."/>
            <person name="Horton D.L."/>
            <person name="Alikhan N.-F."/>
            <person name="Baker D."/>
            <person name="Gharbi K."/>
            <person name="Hall N."/>
            <person name="Watson M."/>
            <person name="Adriaenssens E.M."/>
            <person name="Foster-Nyarko E."/>
            <person name="Jarju S."/>
            <person name="Secka A."/>
            <person name="Antonio M."/>
            <person name="Oren A."/>
            <person name="Chaudhuri R."/>
            <person name="La Ragione R.M."/>
            <person name="Hildebrand F."/>
            <person name="Pallen M.J."/>
        </authorList>
    </citation>
    <scope>NUCLEOTIDE SEQUENCE [LARGE SCALE GENOMIC DNA]</scope>
    <source>
        <strain evidence="1 2">Sa1YUN3</strain>
    </source>
</reference>
<sequence length="389" mass="44961">MNKPTIYLKDWMAIHPYATPQSSDEYFVKLAGRLYKAVMLSGMPEAFRKKMCLYVAAYLEDVISGLGLWRSFIDEHIRLYGKPLPFYTLADDYLRDEVNEEDVRFIVWNTWQKAPYEHPYVNPCDERIAKQAAAFYEVLATAYEEAPENELLENYWSGYSDARDADRKLTWLFGHTYLTEPSMAPYIERVTAADRFIIPTGPLALFLHEWIERLAGDNAPAWKQVKGLFPDEPVVPDEVREKSAEMYRNFVAGTNGKRIVYLNGYGELRRFLVEVLKWTDDDNHTLPQMKPFRNFVLMTEPEKGILLAKDVCECIADPDNPMYAPDAAAKNAFRLLTEETLCPPDLLLHCLEHHLLPDAVFPDGESRTTVQENADFIARHALLYYYRGD</sequence>